<sequence length="127" mass="14259">MSLTRQGRHYLLFGAIQWLLDWGVMVGLSHLGLPVRQANVVGRICGAVLGFWLNGRITFAGSDTAVGRVQFMRFLVLWLTTTFLSTVLVGGIDDYLGLKWAWLAKPLVEVGLGLLGFLVSRHWIYRR</sequence>
<evidence type="ECO:0000256" key="4">
    <source>
        <dbReference type="ARBA" id="ARBA00022989"/>
    </source>
</evidence>
<dbReference type="AlphaFoldDB" id="A0A1T4QMX7"/>
<evidence type="ECO:0000259" key="7">
    <source>
        <dbReference type="Pfam" id="PF04138"/>
    </source>
</evidence>
<dbReference type="InterPro" id="IPR051401">
    <property type="entry name" value="GtrA_CellWall_Glycosyl"/>
</dbReference>
<keyword evidence="5 6" id="KW-0472">Membrane</keyword>
<evidence type="ECO:0000256" key="1">
    <source>
        <dbReference type="ARBA" id="ARBA00004141"/>
    </source>
</evidence>
<protein>
    <submittedName>
        <fullName evidence="8">Putative flippase GtrA (Transmembrane translocase of bactoprenol-linked glucose)</fullName>
    </submittedName>
</protein>
<gene>
    <name evidence="8" type="ORF">SAMN02745674_01716</name>
</gene>
<feature type="transmembrane region" description="Helical" evidence="6">
    <location>
        <begin position="98"/>
        <end position="119"/>
    </location>
</feature>
<keyword evidence="4 6" id="KW-1133">Transmembrane helix</keyword>
<evidence type="ECO:0000313" key="8">
    <source>
        <dbReference type="EMBL" id="SKA05046.1"/>
    </source>
</evidence>
<dbReference type="STRING" id="1122188.SAMN02745674_01716"/>
<dbReference type="PANTHER" id="PTHR38459">
    <property type="entry name" value="PROPHAGE BACTOPRENOL-LINKED GLUCOSE TRANSLOCASE HOMOLOG"/>
    <property type="match status" value="1"/>
</dbReference>
<feature type="transmembrane region" description="Helical" evidence="6">
    <location>
        <begin position="71"/>
        <end position="92"/>
    </location>
</feature>
<evidence type="ECO:0000313" key="9">
    <source>
        <dbReference type="Proteomes" id="UP000190061"/>
    </source>
</evidence>
<dbReference type="RefSeq" id="WP_078758291.1">
    <property type="nucleotide sequence ID" value="NZ_FUXP01000005.1"/>
</dbReference>
<comment type="subcellular location">
    <subcellularLocation>
        <location evidence="1">Membrane</location>
        <topology evidence="1">Multi-pass membrane protein</topology>
    </subcellularLocation>
</comment>
<evidence type="ECO:0000256" key="5">
    <source>
        <dbReference type="ARBA" id="ARBA00023136"/>
    </source>
</evidence>
<reference evidence="8 9" key="1">
    <citation type="submission" date="2017-02" db="EMBL/GenBank/DDBJ databases">
        <authorList>
            <person name="Peterson S.W."/>
        </authorList>
    </citation>
    <scope>NUCLEOTIDE SEQUENCE [LARGE SCALE GENOMIC DNA]</scope>
    <source>
        <strain evidence="8 9">DSM 21749</strain>
    </source>
</reference>
<name>A0A1T4QMX7_9GAMM</name>
<dbReference type="OrthoDB" id="5966606at2"/>
<dbReference type="Pfam" id="PF04138">
    <property type="entry name" value="GtrA_DPMS_TM"/>
    <property type="match status" value="1"/>
</dbReference>
<proteinExistence type="inferred from homology"/>
<keyword evidence="9" id="KW-1185">Reference proteome</keyword>
<dbReference type="EMBL" id="FUXP01000005">
    <property type="protein sequence ID" value="SKA05046.1"/>
    <property type="molecule type" value="Genomic_DNA"/>
</dbReference>
<keyword evidence="3 6" id="KW-0812">Transmembrane</keyword>
<evidence type="ECO:0000256" key="2">
    <source>
        <dbReference type="ARBA" id="ARBA00009399"/>
    </source>
</evidence>
<feature type="domain" description="GtrA/DPMS transmembrane" evidence="7">
    <location>
        <begin position="10"/>
        <end position="124"/>
    </location>
</feature>
<evidence type="ECO:0000256" key="3">
    <source>
        <dbReference type="ARBA" id="ARBA00022692"/>
    </source>
</evidence>
<evidence type="ECO:0000256" key="6">
    <source>
        <dbReference type="SAM" id="Phobius"/>
    </source>
</evidence>
<accession>A0A1T4QMX7</accession>
<dbReference type="PANTHER" id="PTHR38459:SF1">
    <property type="entry name" value="PROPHAGE BACTOPRENOL-LINKED GLUCOSE TRANSLOCASE HOMOLOG"/>
    <property type="match status" value="1"/>
</dbReference>
<dbReference type="InterPro" id="IPR007267">
    <property type="entry name" value="GtrA_DPMS_TM"/>
</dbReference>
<dbReference type="Proteomes" id="UP000190061">
    <property type="component" value="Unassembled WGS sequence"/>
</dbReference>
<dbReference type="GO" id="GO:0005886">
    <property type="term" value="C:plasma membrane"/>
    <property type="evidence" value="ECO:0007669"/>
    <property type="project" value="TreeGrafter"/>
</dbReference>
<comment type="similarity">
    <text evidence="2">Belongs to the GtrA family.</text>
</comment>
<dbReference type="GO" id="GO:0000271">
    <property type="term" value="P:polysaccharide biosynthetic process"/>
    <property type="evidence" value="ECO:0007669"/>
    <property type="project" value="InterPro"/>
</dbReference>
<organism evidence="8 9">
    <name type="scientific">Lysobacter spongiicola DSM 21749</name>
    <dbReference type="NCBI Taxonomy" id="1122188"/>
    <lineage>
        <taxon>Bacteria</taxon>
        <taxon>Pseudomonadati</taxon>
        <taxon>Pseudomonadota</taxon>
        <taxon>Gammaproteobacteria</taxon>
        <taxon>Lysobacterales</taxon>
        <taxon>Lysobacteraceae</taxon>
        <taxon>Novilysobacter</taxon>
    </lineage>
</organism>